<dbReference type="Proteomes" id="UP001295444">
    <property type="component" value="Chromosome 06"/>
</dbReference>
<feature type="region of interest" description="Disordered" evidence="1">
    <location>
        <begin position="572"/>
        <end position="633"/>
    </location>
</feature>
<protein>
    <recommendedName>
        <fullName evidence="4">Breast carcinoma amplified sequence 1</fullName>
    </recommendedName>
</protein>
<feature type="compositionally biased region" description="Basic and acidic residues" evidence="1">
    <location>
        <begin position="403"/>
        <end position="416"/>
    </location>
</feature>
<reference evidence="2" key="1">
    <citation type="submission" date="2022-03" db="EMBL/GenBank/DDBJ databases">
        <authorList>
            <person name="Alioto T."/>
            <person name="Alioto T."/>
            <person name="Gomez Garrido J."/>
        </authorList>
    </citation>
    <scope>NUCLEOTIDE SEQUENCE</scope>
</reference>
<keyword evidence="3" id="KW-1185">Reference proteome</keyword>
<sequence length="670" mass="72586">MCALPLPYLGQGAHRFFQVSSLTGSLTLCLVWCFLRSQFPRKPRFRSYPRIRLLPESEKTPQGQFTMGNEWSKTQVEEHQEGDLSENDSEVGVEVQNGPITQQTRPGVNAIKGTEQVDLKQPVQQDNIITSSQKTIVFSPISNGITSSQPPAQSKLSMTISRPSMGRTTFQPNGPGVGVEKPQVTLGDPLIIQASNVNPVVVQTNSIGIQNQAPSSTGGATVSISEPKPKDISIFERLFKPEKKVQIEVPVQNEEAGITVNNNMGLQSAPPNYDQPIQITDDSKQDSVLVLSSDSPGLSTGEDITDTQTASQSPPSTPQEEVHPIMSFFKTLVSSNKPVPKSEEEVNEPEEKKKDNGGLRKSPTKKEKSKSFSEQILDAEAKGSKKSDSPKSRTLSRLFRQKSQKEEPASGRKVSEEQAVVSVSVNAEKAVPEPILILDPIPSESNVQSQITAQTPKDDGKAAKESAPRLRPFWRKASAEPEVQVGKANIDVAASSSGTKAPETQDKSKKPENGKNAKPKIMTFFKQLSVIGDAANPNSEEGKQESTSPPTLDITDGVEVTKNEKTVVTAVIETPPQKNKETAKEKKGSAEKISKQDSRESPEAAGSVQLQLSEPGLVVNGADTAKDGQLKRTEKRQSLGSFFKAIGPKRMCDAEVQTDPVSILPAEKVK</sequence>
<dbReference type="PANTHER" id="PTHR15016:SF6">
    <property type="entry name" value="BREAST CARCINOMA-AMPLIFIED SEQUENCE 1"/>
    <property type="match status" value="1"/>
</dbReference>
<dbReference type="EMBL" id="OW240917">
    <property type="protein sequence ID" value="CAH2303331.1"/>
    <property type="molecule type" value="Genomic_DNA"/>
</dbReference>
<feature type="compositionally biased region" description="Basic and acidic residues" evidence="1">
    <location>
        <begin position="340"/>
        <end position="371"/>
    </location>
</feature>
<evidence type="ECO:0000313" key="2">
    <source>
        <dbReference type="EMBL" id="CAH2303331.1"/>
    </source>
</evidence>
<evidence type="ECO:0000313" key="3">
    <source>
        <dbReference type="Proteomes" id="UP001295444"/>
    </source>
</evidence>
<feature type="compositionally biased region" description="Basic and acidic residues" evidence="1">
    <location>
        <begin position="578"/>
        <end position="602"/>
    </location>
</feature>
<dbReference type="AlphaFoldDB" id="A0AAD1SLL2"/>
<feature type="compositionally biased region" description="Basic and acidic residues" evidence="1">
    <location>
        <begin position="379"/>
        <end position="391"/>
    </location>
</feature>
<evidence type="ECO:0000256" key="1">
    <source>
        <dbReference type="SAM" id="MobiDB-lite"/>
    </source>
</evidence>
<dbReference type="GO" id="GO:0042552">
    <property type="term" value="P:myelination"/>
    <property type="evidence" value="ECO:0007669"/>
    <property type="project" value="TreeGrafter"/>
</dbReference>
<proteinExistence type="predicted"/>
<organism evidence="2 3">
    <name type="scientific">Pelobates cultripes</name>
    <name type="common">Western spadefoot toad</name>
    <dbReference type="NCBI Taxonomy" id="61616"/>
    <lineage>
        <taxon>Eukaryota</taxon>
        <taxon>Metazoa</taxon>
        <taxon>Chordata</taxon>
        <taxon>Craniata</taxon>
        <taxon>Vertebrata</taxon>
        <taxon>Euteleostomi</taxon>
        <taxon>Amphibia</taxon>
        <taxon>Batrachia</taxon>
        <taxon>Anura</taxon>
        <taxon>Pelobatoidea</taxon>
        <taxon>Pelobatidae</taxon>
        <taxon>Pelobates</taxon>
    </lineage>
</organism>
<dbReference type="PANTHER" id="PTHR15016">
    <property type="entry name" value="BREAST CARCINOMA-AMPLIFIED SEQUENCE 1"/>
    <property type="match status" value="1"/>
</dbReference>
<accession>A0AAD1SLL2</accession>
<feature type="region of interest" description="Disordered" evidence="1">
    <location>
        <begin position="333"/>
        <end position="418"/>
    </location>
</feature>
<feature type="region of interest" description="Disordered" evidence="1">
    <location>
        <begin position="286"/>
        <end position="321"/>
    </location>
</feature>
<feature type="region of interest" description="Disordered" evidence="1">
    <location>
        <begin position="439"/>
        <end position="560"/>
    </location>
</feature>
<feature type="compositionally biased region" description="Basic and acidic residues" evidence="1">
    <location>
        <begin position="624"/>
        <end position="633"/>
    </location>
</feature>
<evidence type="ECO:0008006" key="4">
    <source>
        <dbReference type="Google" id="ProtNLM"/>
    </source>
</evidence>
<dbReference type="InterPro" id="IPR026115">
    <property type="entry name" value="NABC1"/>
</dbReference>
<name>A0AAD1SLL2_PELCU</name>
<gene>
    <name evidence="2" type="ORF">PECUL_23A020222</name>
</gene>
<feature type="compositionally biased region" description="Basic and acidic residues" evidence="1">
    <location>
        <begin position="456"/>
        <end position="468"/>
    </location>
</feature>
<feature type="compositionally biased region" description="Polar residues" evidence="1">
    <location>
        <begin position="443"/>
        <end position="455"/>
    </location>
</feature>
<feature type="compositionally biased region" description="Basic and acidic residues" evidence="1">
    <location>
        <begin position="503"/>
        <end position="515"/>
    </location>
</feature>